<dbReference type="AlphaFoldDB" id="A0A2T6B866"/>
<dbReference type="Pfam" id="PF08808">
    <property type="entry name" value="RES"/>
    <property type="match status" value="1"/>
</dbReference>
<evidence type="ECO:0000259" key="1">
    <source>
        <dbReference type="Pfam" id="PF08808"/>
    </source>
</evidence>
<feature type="domain" description="RES" evidence="1">
    <location>
        <begin position="30"/>
        <end position="189"/>
    </location>
</feature>
<gene>
    <name evidence="2" type="ORF">C8N34_10233</name>
</gene>
<evidence type="ECO:0000313" key="3">
    <source>
        <dbReference type="Proteomes" id="UP000244224"/>
    </source>
</evidence>
<dbReference type="Proteomes" id="UP000244224">
    <property type="component" value="Unassembled WGS sequence"/>
</dbReference>
<keyword evidence="3" id="KW-1185">Reference proteome</keyword>
<accession>A0A2T6B866</accession>
<dbReference type="InterPro" id="IPR014914">
    <property type="entry name" value="RES_dom"/>
</dbReference>
<evidence type="ECO:0000313" key="2">
    <source>
        <dbReference type="EMBL" id="PTX52255.1"/>
    </source>
</evidence>
<reference evidence="2 3" key="1">
    <citation type="submission" date="2018-04" db="EMBL/GenBank/DDBJ databases">
        <title>Genomic Encyclopedia of Archaeal and Bacterial Type Strains, Phase II (KMG-II): from individual species to whole genera.</title>
        <authorList>
            <person name="Goeker M."/>
        </authorList>
    </citation>
    <scope>NUCLEOTIDE SEQUENCE [LARGE SCALE GENOMIC DNA]</scope>
    <source>
        <strain evidence="2 3">DSM 21823</strain>
    </source>
</reference>
<dbReference type="OrthoDB" id="7257056at2"/>
<comment type="caution">
    <text evidence="2">The sequence shown here is derived from an EMBL/GenBank/DDBJ whole genome shotgun (WGS) entry which is preliminary data.</text>
</comment>
<sequence>MTTFSIEIPPPSVLRPSRVSYRPLPAGTDLHRIHPDRFGPAQFNDSALGNARFSPIRRPDGAVIPTIYGAGTFACAVGETVLRCPDLEPIDPLTGRPVLIAVRPHKWRGSAHSLIRTARDLRLVDLTTQGQRRLGIGRNALLAGPTVTYPATRAWAETIHAGCPDAQGLYYTSHQFGPDFAVVLFGDRAVLPFEATTHQRPLSGADCDREIRALADFLNILYEDL</sequence>
<dbReference type="EMBL" id="QBKP01000002">
    <property type="protein sequence ID" value="PTX52255.1"/>
    <property type="molecule type" value="Genomic_DNA"/>
</dbReference>
<dbReference type="RefSeq" id="WP_108127545.1">
    <property type="nucleotide sequence ID" value="NZ_QBKP01000002.1"/>
</dbReference>
<proteinExistence type="predicted"/>
<name>A0A2T6B866_9RHOB</name>
<organism evidence="2 3">
    <name type="scientific">Gemmobacter caeni</name>
    <dbReference type="NCBI Taxonomy" id="589035"/>
    <lineage>
        <taxon>Bacteria</taxon>
        <taxon>Pseudomonadati</taxon>
        <taxon>Pseudomonadota</taxon>
        <taxon>Alphaproteobacteria</taxon>
        <taxon>Rhodobacterales</taxon>
        <taxon>Paracoccaceae</taxon>
        <taxon>Gemmobacter</taxon>
    </lineage>
</organism>
<protein>
    <submittedName>
        <fullName evidence="2">RES domain-containing protein</fullName>
    </submittedName>
</protein>